<evidence type="ECO:0000313" key="2">
    <source>
        <dbReference type="EMBL" id="CAA2975726.1"/>
    </source>
</evidence>
<reference evidence="2 3" key="1">
    <citation type="submission" date="2019-12" db="EMBL/GenBank/DDBJ databases">
        <authorList>
            <person name="Alioto T."/>
            <person name="Alioto T."/>
            <person name="Gomez Garrido J."/>
        </authorList>
    </citation>
    <scope>NUCLEOTIDE SEQUENCE [LARGE SCALE GENOMIC DNA]</scope>
</reference>
<accession>A0A8S0R8S3</accession>
<evidence type="ECO:0000259" key="1">
    <source>
        <dbReference type="Pfam" id="PF14389"/>
    </source>
</evidence>
<dbReference type="OrthoDB" id="418495at2759"/>
<dbReference type="Pfam" id="PF14389">
    <property type="entry name" value="Lzipper-MIP1"/>
    <property type="match status" value="1"/>
</dbReference>
<protein>
    <recommendedName>
        <fullName evidence="1">Ternary complex factor MIP1 leucine-zipper domain-containing protein</fullName>
    </recommendedName>
</protein>
<dbReference type="Gramene" id="OE9A023632T1">
    <property type="protein sequence ID" value="OE9A023632C1"/>
    <property type="gene ID" value="OE9A023632"/>
</dbReference>
<dbReference type="AlphaFoldDB" id="A0A8S0R8S3"/>
<name>A0A8S0R8S3_OLEEU</name>
<feature type="domain" description="Ternary complex factor MIP1 leucine-zipper" evidence="1">
    <location>
        <begin position="111"/>
        <end position="155"/>
    </location>
</feature>
<organism evidence="2 3">
    <name type="scientific">Olea europaea subsp. europaea</name>
    <dbReference type="NCBI Taxonomy" id="158383"/>
    <lineage>
        <taxon>Eukaryota</taxon>
        <taxon>Viridiplantae</taxon>
        <taxon>Streptophyta</taxon>
        <taxon>Embryophyta</taxon>
        <taxon>Tracheophyta</taxon>
        <taxon>Spermatophyta</taxon>
        <taxon>Magnoliopsida</taxon>
        <taxon>eudicotyledons</taxon>
        <taxon>Gunneridae</taxon>
        <taxon>Pentapetalae</taxon>
        <taxon>asterids</taxon>
        <taxon>lamiids</taxon>
        <taxon>Lamiales</taxon>
        <taxon>Oleaceae</taxon>
        <taxon>Oleeae</taxon>
        <taxon>Olea</taxon>
    </lineage>
</organism>
<comment type="caution">
    <text evidence="2">The sequence shown here is derived from an EMBL/GenBank/DDBJ whole genome shotgun (WGS) entry which is preliminary data.</text>
</comment>
<sequence>MTHACCICTIYILGVEETGTIPRPQGVIMGGLCENSTTALQMEWPSPLPPLPLDYSLQRAYNSQLLKDDVLNVSPRPSHHLNPTRHMRRTFVDKSSICWDSRKEQCFESVAASLSDSMPTSKSSAELVNEIATLEFEIVQLERYLLSLYRTVFQQQFPCTLGKQGTSLQKMSETPQVKAEKSSPIMELNMLKGYNDNQSQSSPSSAFARSNDLMTVATPKSSSRRVNLQHPLYV</sequence>
<proteinExistence type="predicted"/>
<dbReference type="EMBL" id="CACTIH010002300">
    <property type="protein sequence ID" value="CAA2975726.1"/>
    <property type="molecule type" value="Genomic_DNA"/>
</dbReference>
<dbReference type="InterPro" id="IPR025757">
    <property type="entry name" value="MIP1_Leuzipper"/>
</dbReference>
<dbReference type="PANTHER" id="PTHR23054">
    <property type="entry name" value="TERNARY COMPLEX FACTOR MIP1, LEUCINE-ZIPPER-RELATED"/>
    <property type="match status" value="1"/>
</dbReference>
<gene>
    <name evidence="2" type="ORF">OLEA9_A023632</name>
</gene>
<evidence type="ECO:0000313" key="3">
    <source>
        <dbReference type="Proteomes" id="UP000594638"/>
    </source>
</evidence>
<keyword evidence="3" id="KW-1185">Reference proteome</keyword>
<dbReference type="PANTHER" id="PTHR23054:SF15">
    <property type="entry name" value="OS08G0515700 PROTEIN"/>
    <property type="match status" value="1"/>
</dbReference>
<dbReference type="Proteomes" id="UP000594638">
    <property type="component" value="Unassembled WGS sequence"/>
</dbReference>